<sequence>MGKSKGSKMERMTQIAQALETVKPTAQDALGHSVTFSPIRWKTGWPHHLRRVPPFRDDATASITRSEVFAFGADVRESGFAREQIIDFLGACFAYVAGQSNQVMQMQAFLRNKGNAAQLLAAARRLDGVVAVDAYGSLVATGLPPKFASAVAYFLAGEQEAGEASKPVIICSNRAKVAGLAKDADWTADEYGEYLAALASARDAYDSSLPLDTVEWALREFAAEQE</sequence>
<proteinExistence type="predicted"/>
<dbReference type="EMBL" id="FTMH01000019">
    <property type="protein sequence ID" value="SIQ57366.1"/>
    <property type="molecule type" value="Genomic_DNA"/>
</dbReference>
<accession>A0A9X8R5Z8</accession>
<comment type="caution">
    <text evidence="1">The sequence shown here is derived from an EMBL/GenBank/DDBJ whole genome shotgun (WGS) entry which is preliminary data.</text>
</comment>
<name>A0A9X8R5Z8_9CORY</name>
<dbReference type="AlphaFoldDB" id="A0A9X8R5Z8"/>
<reference evidence="1 2" key="1">
    <citation type="submission" date="2017-01" db="EMBL/GenBank/DDBJ databases">
        <authorList>
            <person name="Varghese N."/>
            <person name="Submissions S."/>
        </authorList>
    </citation>
    <scope>NUCLEOTIDE SEQUENCE [LARGE SCALE GENOMIC DNA]</scope>
    <source>
        <strain evidence="1 2">DSM 44280</strain>
    </source>
</reference>
<dbReference type="Proteomes" id="UP000185547">
    <property type="component" value="Unassembled WGS sequence"/>
</dbReference>
<gene>
    <name evidence="1" type="ORF">SAMN05421802_11921</name>
</gene>
<evidence type="ECO:0000313" key="2">
    <source>
        <dbReference type="Proteomes" id="UP000185547"/>
    </source>
</evidence>
<protein>
    <submittedName>
        <fullName evidence="1">Uncharacterized protein</fullName>
    </submittedName>
</protein>
<dbReference type="InterPro" id="IPR048868">
    <property type="entry name" value="OGG-like_put"/>
</dbReference>
<organism evidence="1 2">
    <name type="scientific">Corynebacterium afermentans</name>
    <dbReference type="NCBI Taxonomy" id="38286"/>
    <lineage>
        <taxon>Bacteria</taxon>
        <taxon>Bacillati</taxon>
        <taxon>Actinomycetota</taxon>
        <taxon>Actinomycetes</taxon>
        <taxon>Mycobacteriales</taxon>
        <taxon>Corynebacteriaceae</taxon>
        <taxon>Corynebacterium</taxon>
    </lineage>
</organism>
<keyword evidence="2" id="KW-1185">Reference proteome</keyword>
<dbReference type="Pfam" id="PF21790">
    <property type="entry name" value="OGG"/>
    <property type="match status" value="1"/>
</dbReference>
<evidence type="ECO:0000313" key="1">
    <source>
        <dbReference type="EMBL" id="SIQ57366.1"/>
    </source>
</evidence>